<accession>A0A238U6D0</accession>
<evidence type="ECO:0000313" key="1">
    <source>
        <dbReference type="EMBL" id="SNR14148.1"/>
    </source>
</evidence>
<organism evidence="1 2">
    <name type="scientific">Tenacibaculum jejuense</name>
    <dbReference type="NCBI Taxonomy" id="584609"/>
    <lineage>
        <taxon>Bacteria</taxon>
        <taxon>Pseudomonadati</taxon>
        <taxon>Bacteroidota</taxon>
        <taxon>Flavobacteriia</taxon>
        <taxon>Flavobacteriales</taxon>
        <taxon>Flavobacteriaceae</taxon>
        <taxon>Tenacibaculum</taxon>
    </lineage>
</organism>
<name>A0A238U6D0_9FLAO</name>
<protein>
    <submittedName>
        <fullName evidence="1">Uncharacterized protein</fullName>
    </submittedName>
</protein>
<gene>
    <name evidence="1" type="ORF">TJEJU_0349</name>
</gene>
<dbReference type="AlphaFoldDB" id="A0A238U6D0"/>
<dbReference type="RefSeq" id="WP_095069012.1">
    <property type="nucleotide sequence ID" value="NZ_LT899436.1"/>
</dbReference>
<dbReference type="KEGG" id="tje:TJEJU_0349"/>
<sequence length="210" mass="25184">MKNSIEKLKYHEKNELDEWLDLDENESKKFLQEIIEFSRENFDQIKQYCLNTIPTEFSSLSIIYEAYSEHSSDFNQFLFEEIQRVVHLAKTNKIDPECLEILTDIDTENIYTDSIDIYIQIMNFLTSNLSLRNDKYLNIQLLEVISWYIIELDEDHNISESKVWFQKIKVLAERGSWSVRKKAREILNDSDPSNVSNFFSLFRRIKRIFN</sequence>
<reference evidence="1 2" key="1">
    <citation type="submission" date="2017-07" db="EMBL/GenBank/DDBJ databases">
        <authorList>
            <person name="Sun Z.S."/>
            <person name="Albrecht U."/>
            <person name="Echele G."/>
            <person name="Lee C.C."/>
        </authorList>
    </citation>
    <scope>NUCLEOTIDE SEQUENCE [LARGE SCALE GENOMIC DNA]</scope>
    <source>
        <strain evidence="2">type strain: KCTC 22618</strain>
    </source>
</reference>
<dbReference type="EMBL" id="LT899436">
    <property type="protein sequence ID" value="SNR14148.1"/>
    <property type="molecule type" value="Genomic_DNA"/>
</dbReference>
<proteinExistence type="predicted"/>
<keyword evidence="2" id="KW-1185">Reference proteome</keyword>
<dbReference type="OrthoDB" id="1434970at2"/>
<dbReference type="Proteomes" id="UP000215214">
    <property type="component" value="Chromosome TJEJU"/>
</dbReference>
<evidence type="ECO:0000313" key="2">
    <source>
        <dbReference type="Proteomes" id="UP000215214"/>
    </source>
</evidence>